<reference evidence="2 3" key="1">
    <citation type="journal article" date="2013" name="Curr. Biol.">
        <title>The Genome of the Foraminiferan Reticulomyxa filosa.</title>
        <authorList>
            <person name="Glockner G."/>
            <person name="Hulsmann N."/>
            <person name="Schleicher M."/>
            <person name="Noegel A.A."/>
            <person name="Eichinger L."/>
            <person name="Gallinger C."/>
            <person name="Pawlowski J."/>
            <person name="Sierra R."/>
            <person name="Euteneuer U."/>
            <person name="Pillet L."/>
            <person name="Moustafa A."/>
            <person name="Platzer M."/>
            <person name="Groth M."/>
            <person name="Szafranski K."/>
            <person name="Schliwa M."/>
        </authorList>
    </citation>
    <scope>NUCLEOTIDE SEQUENCE [LARGE SCALE GENOMIC DNA]</scope>
</reference>
<comment type="caution">
    <text evidence="2">The sequence shown here is derived from an EMBL/GenBank/DDBJ whole genome shotgun (WGS) entry which is preliminary data.</text>
</comment>
<keyword evidence="3" id="KW-1185">Reference proteome</keyword>
<name>X6NS25_RETFI</name>
<keyword evidence="1" id="KW-1133">Transmembrane helix</keyword>
<protein>
    <recommendedName>
        <fullName evidence="4">V-SNARE coiled-coil homology domain-containing protein</fullName>
    </recommendedName>
</protein>
<dbReference type="AlphaFoldDB" id="X6NS25"/>
<accession>X6NS25</accession>
<dbReference type="EMBL" id="ASPP01006497">
    <property type="protein sequence ID" value="ETO28738.1"/>
    <property type="molecule type" value="Genomic_DNA"/>
</dbReference>
<feature type="transmembrane region" description="Helical" evidence="1">
    <location>
        <begin position="233"/>
        <end position="257"/>
    </location>
</feature>
<dbReference type="Proteomes" id="UP000023152">
    <property type="component" value="Unassembled WGS sequence"/>
</dbReference>
<evidence type="ECO:0000313" key="2">
    <source>
        <dbReference type="EMBL" id="ETO28738.1"/>
    </source>
</evidence>
<evidence type="ECO:0000313" key="3">
    <source>
        <dbReference type="Proteomes" id="UP000023152"/>
    </source>
</evidence>
<gene>
    <name evidence="2" type="ORF">RFI_08388</name>
</gene>
<organism evidence="2 3">
    <name type="scientific">Reticulomyxa filosa</name>
    <dbReference type="NCBI Taxonomy" id="46433"/>
    <lineage>
        <taxon>Eukaryota</taxon>
        <taxon>Sar</taxon>
        <taxon>Rhizaria</taxon>
        <taxon>Retaria</taxon>
        <taxon>Foraminifera</taxon>
        <taxon>Monothalamids</taxon>
        <taxon>Reticulomyxidae</taxon>
        <taxon>Reticulomyxa</taxon>
    </lineage>
</organism>
<evidence type="ECO:0000256" key="1">
    <source>
        <dbReference type="SAM" id="Phobius"/>
    </source>
</evidence>
<proteinExistence type="predicted"/>
<keyword evidence="1" id="KW-0472">Membrane</keyword>
<keyword evidence="1" id="KW-0812">Transmembrane</keyword>
<evidence type="ECO:0008006" key="4">
    <source>
        <dbReference type="Google" id="ProtNLM"/>
    </source>
</evidence>
<sequence>MRFESSGKTTVQKVCDKCFNKGLSQMTSAKLHEVPSFFPHATTLYEQSQVYEIQHKTLPKYNININININIDIDIDTDINNSVDSKVNKGINTATGDNTTTRYCCHYTQKLYYHNQQEINTNENKSFSSSKCKATQIDTSFFFNIVLFGENLIGTTPKTNVNESAKSNSALKYEKSAIHGSVAQTTAQAAANLEKISDLAEKSGVLRQRAADFAAMTKQLSAQGRRKKKKCCFYISILNPSLLGFFSIILSVFGYLWKICRKLIRHKTTP</sequence>